<evidence type="ECO:0000256" key="2">
    <source>
        <dbReference type="SAM" id="SignalP"/>
    </source>
</evidence>
<reference evidence="3 4" key="1">
    <citation type="journal article" date="2023" name="Insect Mol. Biol.">
        <title>Genome sequencing provides insights into the evolution of gene families encoding plant cell wall-degrading enzymes in longhorned beetles.</title>
        <authorList>
            <person name="Shin N.R."/>
            <person name="Okamura Y."/>
            <person name="Kirsch R."/>
            <person name="Pauchet Y."/>
        </authorList>
    </citation>
    <scope>NUCLEOTIDE SEQUENCE [LARGE SCALE GENOMIC DNA]</scope>
    <source>
        <strain evidence="3">EAD_L_NR</strain>
    </source>
</reference>
<dbReference type="AlphaFoldDB" id="A0AAV8VWY7"/>
<feature type="chain" id="PRO_5043754000" description="Osteopetrosis-associated transmembrane protein 1" evidence="2">
    <location>
        <begin position="22"/>
        <end position="257"/>
    </location>
</feature>
<proteinExistence type="predicted"/>
<organism evidence="3 4">
    <name type="scientific">Exocentrus adspersus</name>
    <dbReference type="NCBI Taxonomy" id="1586481"/>
    <lineage>
        <taxon>Eukaryota</taxon>
        <taxon>Metazoa</taxon>
        <taxon>Ecdysozoa</taxon>
        <taxon>Arthropoda</taxon>
        <taxon>Hexapoda</taxon>
        <taxon>Insecta</taxon>
        <taxon>Pterygota</taxon>
        <taxon>Neoptera</taxon>
        <taxon>Endopterygota</taxon>
        <taxon>Coleoptera</taxon>
        <taxon>Polyphaga</taxon>
        <taxon>Cucujiformia</taxon>
        <taxon>Chrysomeloidea</taxon>
        <taxon>Cerambycidae</taxon>
        <taxon>Lamiinae</taxon>
        <taxon>Acanthocinini</taxon>
        <taxon>Exocentrus</taxon>
    </lineage>
</organism>
<dbReference type="PANTHER" id="PTHR15644:SF2">
    <property type="entry name" value="OSTEOPETROSIS-ASSOCIATED TRANSMEMBRANE PROTEIN 1"/>
    <property type="match status" value="1"/>
</dbReference>
<dbReference type="InterPro" id="IPR019172">
    <property type="entry name" value="Osteopetrosis-assoc_TM_1"/>
</dbReference>
<evidence type="ECO:0000313" key="4">
    <source>
        <dbReference type="Proteomes" id="UP001159042"/>
    </source>
</evidence>
<dbReference type="Pfam" id="PF09777">
    <property type="entry name" value="OSTMP1"/>
    <property type="match status" value="1"/>
</dbReference>
<sequence length="257" mass="29654">MCKIYLILVISLLTLYIHTKCDDIEIGNGTEDCTVLKNNFANYIAGFAQCSIDYSRPITLCKSCIYTYINLLHSFENLTQVSVNGTICLDYYVNLDRLQIIETQYVNSINLWNRAKCYECYLVENGTQTSKESEILKQFNSYYNTLSTCTLNTDTENLCRDCMADYVALSDYYQTISKANDKIGTCIDLEDKMNSTWNYWSPNCCKYRRHNEYVFIGSTISVIIITILLYISVHFLGEKKAPTIIQQSRFAESVNRL</sequence>
<name>A0AAV8VWY7_9CUCU</name>
<feature type="signal peptide" evidence="2">
    <location>
        <begin position="1"/>
        <end position="21"/>
    </location>
</feature>
<gene>
    <name evidence="3" type="ORF">NQ315_008108</name>
</gene>
<dbReference type="Proteomes" id="UP001159042">
    <property type="component" value="Unassembled WGS sequence"/>
</dbReference>
<keyword evidence="2" id="KW-0732">Signal</keyword>
<accession>A0AAV8VWY7</accession>
<dbReference type="GO" id="GO:0005829">
    <property type="term" value="C:cytosol"/>
    <property type="evidence" value="ECO:0007669"/>
    <property type="project" value="TreeGrafter"/>
</dbReference>
<dbReference type="EMBL" id="JANEYG010000026">
    <property type="protein sequence ID" value="KAJ8918411.1"/>
    <property type="molecule type" value="Genomic_DNA"/>
</dbReference>
<keyword evidence="1" id="KW-1133">Transmembrane helix</keyword>
<evidence type="ECO:0000256" key="1">
    <source>
        <dbReference type="SAM" id="Phobius"/>
    </source>
</evidence>
<comment type="caution">
    <text evidence="3">The sequence shown here is derived from an EMBL/GenBank/DDBJ whole genome shotgun (WGS) entry which is preliminary data.</text>
</comment>
<feature type="transmembrane region" description="Helical" evidence="1">
    <location>
        <begin position="213"/>
        <end position="236"/>
    </location>
</feature>
<evidence type="ECO:0000313" key="3">
    <source>
        <dbReference type="EMBL" id="KAJ8918411.1"/>
    </source>
</evidence>
<evidence type="ECO:0008006" key="5">
    <source>
        <dbReference type="Google" id="ProtNLM"/>
    </source>
</evidence>
<keyword evidence="1" id="KW-0812">Transmembrane</keyword>
<dbReference type="PANTHER" id="PTHR15644">
    <property type="entry name" value="OSTEOPETROSIS ASSOCIATED TRANSMEMBRANE PROTEIN 1"/>
    <property type="match status" value="1"/>
</dbReference>
<keyword evidence="4" id="KW-1185">Reference proteome</keyword>
<keyword evidence="1" id="KW-0472">Membrane</keyword>
<protein>
    <recommendedName>
        <fullName evidence="5">Osteopetrosis-associated transmembrane protein 1</fullName>
    </recommendedName>
</protein>